<evidence type="ECO:0000256" key="5">
    <source>
        <dbReference type="ARBA" id="ARBA00022741"/>
    </source>
</evidence>
<evidence type="ECO:0000256" key="4">
    <source>
        <dbReference type="ARBA" id="ARBA00022679"/>
    </source>
</evidence>
<keyword evidence="8" id="KW-0902">Two-component regulatory system</keyword>
<protein>
    <recommendedName>
        <fullName evidence="2">histidine kinase</fullName>
        <ecNumber evidence="2">2.7.13.3</ecNumber>
    </recommendedName>
</protein>
<feature type="domain" description="PAC" evidence="13">
    <location>
        <begin position="97"/>
        <end position="149"/>
    </location>
</feature>
<evidence type="ECO:0000256" key="1">
    <source>
        <dbReference type="ARBA" id="ARBA00000085"/>
    </source>
</evidence>
<dbReference type="CDD" id="cd00130">
    <property type="entry name" value="PAS"/>
    <property type="match status" value="3"/>
</dbReference>
<dbReference type="SUPFAM" id="SSF55781">
    <property type="entry name" value="GAF domain-like"/>
    <property type="match status" value="1"/>
</dbReference>
<dbReference type="InterPro" id="IPR001789">
    <property type="entry name" value="Sig_transdc_resp-reg_receiver"/>
</dbReference>
<keyword evidence="5" id="KW-0547">Nucleotide-binding</keyword>
<dbReference type="PRINTS" id="PR00344">
    <property type="entry name" value="BCTRLSENSOR"/>
</dbReference>
<dbReference type="PROSITE" id="PS50110">
    <property type="entry name" value="RESPONSE_REGULATORY"/>
    <property type="match status" value="1"/>
</dbReference>
<dbReference type="SMART" id="SM00388">
    <property type="entry name" value="HisKA"/>
    <property type="match status" value="1"/>
</dbReference>
<evidence type="ECO:0000259" key="11">
    <source>
        <dbReference type="PROSITE" id="PS50110"/>
    </source>
</evidence>
<evidence type="ECO:0000259" key="13">
    <source>
        <dbReference type="PROSITE" id="PS50113"/>
    </source>
</evidence>
<evidence type="ECO:0000256" key="3">
    <source>
        <dbReference type="ARBA" id="ARBA00022553"/>
    </source>
</evidence>
<keyword evidence="6" id="KW-0418">Kinase</keyword>
<dbReference type="InterPro" id="IPR013767">
    <property type="entry name" value="PAS_fold"/>
</dbReference>
<dbReference type="EMBL" id="DRQG01000140">
    <property type="protein sequence ID" value="HGY56946.1"/>
    <property type="molecule type" value="Genomic_DNA"/>
</dbReference>
<dbReference type="InterPro" id="IPR036890">
    <property type="entry name" value="HATPase_C_sf"/>
</dbReference>
<dbReference type="Pfam" id="PF00989">
    <property type="entry name" value="PAS"/>
    <property type="match status" value="2"/>
</dbReference>
<dbReference type="InterPro" id="IPR005467">
    <property type="entry name" value="His_kinase_dom"/>
</dbReference>
<dbReference type="PANTHER" id="PTHR43065:SF42">
    <property type="entry name" value="TWO-COMPONENT SENSOR PPRA"/>
    <property type="match status" value="1"/>
</dbReference>
<dbReference type="GO" id="GO:0000155">
    <property type="term" value="F:phosphorelay sensor kinase activity"/>
    <property type="evidence" value="ECO:0007669"/>
    <property type="project" value="InterPro"/>
</dbReference>
<reference evidence="14" key="1">
    <citation type="journal article" date="2020" name="mSystems">
        <title>Genome- and Community-Level Interaction Insights into Carbon Utilization and Element Cycling Functions of Hydrothermarchaeota in Hydrothermal Sediment.</title>
        <authorList>
            <person name="Zhou Z."/>
            <person name="Liu Y."/>
            <person name="Xu W."/>
            <person name="Pan J."/>
            <person name="Luo Z.H."/>
            <person name="Li M."/>
        </authorList>
    </citation>
    <scope>NUCLEOTIDE SEQUENCE [LARGE SCALE GENOMIC DNA]</scope>
    <source>
        <strain evidence="14">HyVt-577</strain>
    </source>
</reference>
<evidence type="ECO:0000313" key="14">
    <source>
        <dbReference type="EMBL" id="HGY56946.1"/>
    </source>
</evidence>
<proteinExistence type="predicted"/>
<feature type="domain" description="PAS" evidence="12">
    <location>
        <begin position="19"/>
        <end position="92"/>
    </location>
</feature>
<keyword evidence="4" id="KW-0808">Transferase</keyword>
<dbReference type="InterPro" id="IPR003018">
    <property type="entry name" value="GAF"/>
</dbReference>
<dbReference type="InterPro" id="IPR001610">
    <property type="entry name" value="PAC"/>
</dbReference>
<keyword evidence="3 9" id="KW-0597">Phosphoprotein</keyword>
<dbReference type="PROSITE" id="PS50113">
    <property type="entry name" value="PAC"/>
    <property type="match status" value="2"/>
</dbReference>
<dbReference type="Gene3D" id="3.30.565.10">
    <property type="entry name" value="Histidine kinase-like ATPase, C-terminal domain"/>
    <property type="match status" value="1"/>
</dbReference>
<dbReference type="Pfam" id="PF00512">
    <property type="entry name" value="HisKA"/>
    <property type="match status" value="1"/>
</dbReference>
<dbReference type="SUPFAM" id="SSF55874">
    <property type="entry name" value="ATPase domain of HSP90 chaperone/DNA topoisomerase II/histidine kinase"/>
    <property type="match status" value="1"/>
</dbReference>
<dbReference type="AlphaFoldDB" id="A0A7V4U2R2"/>
<dbReference type="NCBIfam" id="TIGR00229">
    <property type="entry name" value="sensory_box"/>
    <property type="match status" value="2"/>
</dbReference>
<dbReference type="Proteomes" id="UP000885779">
    <property type="component" value="Unassembled WGS sequence"/>
</dbReference>
<feature type="domain" description="PAS" evidence="12">
    <location>
        <begin position="435"/>
        <end position="481"/>
    </location>
</feature>
<evidence type="ECO:0000256" key="2">
    <source>
        <dbReference type="ARBA" id="ARBA00012438"/>
    </source>
</evidence>
<dbReference type="SUPFAM" id="SSF55785">
    <property type="entry name" value="PYP-like sensor domain (PAS domain)"/>
    <property type="match status" value="3"/>
</dbReference>
<dbReference type="SUPFAM" id="SSF52172">
    <property type="entry name" value="CheY-like"/>
    <property type="match status" value="1"/>
</dbReference>
<dbReference type="GO" id="GO:0005524">
    <property type="term" value="F:ATP binding"/>
    <property type="evidence" value="ECO:0007669"/>
    <property type="project" value="UniProtKB-KW"/>
</dbReference>
<accession>A0A7V4U2R2</accession>
<dbReference type="Gene3D" id="3.30.450.20">
    <property type="entry name" value="PAS domain"/>
    <property type="match status" value="3"/>
</dbReference>
<dbReference type="PANTHER" id="PTHR43065">
    <property type="entry name" value="SENSOR HISTIDINE KINASE"/>
    <property type="match status" value="1"/>
</dbReference>
<evidence type="ECO:0000256" key="9">
    <source>
        <dbReference type="PROSITE-ProRule" id="PRU00169"/>
    </source>
</evidence>
<dbReference type="PROSITE" id="PS50112">
    <property type="entry name" value="PAS"/>
    <property type="match status" value="2"/>
</dbReference>
<dbReference type="InterPro" id="IPR011006">
    <property type="entry name" value="CheY-like_superfamily"/>
</dbReference>
<evidence type="ECO:0000256" key="8">
    <source>
        <dbReference type="ARBA" id="ARBA00023012"/>
    </source>
</evidence>
<dbReference type="Gene3D" id="3.40.50.2300">
    <property type="match status" value="1"/>
</dbReference>
<dbReference type="CDD" id="cd00082">
    <property type="entry name" value="HisKA"/>
    <property type="match status" value="1"/>
</dbReference>
<dbReference type="InterPro" id="IPR003661">
    <property type="entry name" value="HisK_dim/P_dom"/>
</dbReference>
<dbReference type="InterPro" id="IPR036097">
    <property type="entry name" value="HisK_dim/P_sf"/>
</dbReference>
<dbReference type="PROSITE" id="PS50109">
    <property type="entry name" value="HIS_KIN"/>
    <property type="match status" value="1"/>
</dbReference>
<feature type="domain" description="Response regulatory" evidence="11">
    <location>
        <begin position="817"/>
        <end position="933"/>
    </location>
</feature>
<dbReference type="InterPro" id="IPR003594">
    <property type="entry name" value="HATPase_dom"/>
</dbReference>
<dbReference type="SMART" id="SM00387">
    <property type="entry name" value="HATPase_c"/>
    <property type="match status" value="1"/>
</dbReference>
<dbReference type="EC" id="2.7.13.3" evidence="2"/>
<dbReference type="Gene3D" id="3.30.450.40">
    <property type="match status" value="1"/>
</dbReference>
<dbReference type="Gene3D" id="1.10.287.130">
    <property type="match status" value="1"/>
</dbReference>
<evidence type="ECO:0000259" key="12">
    <source>
        <dbReference type="PROSITE" id="PS50112"/>
    </source>
</evidence>
<evidence type="ECO:0000256" key="6">
    <source>
        <dbReference type="ARBA" id="ARBA00022777"/>
    </source>
</evidence>
<dbReference type="InterPro" id="IPR004358">
    <property type="entry name" value="Sig_transdc_His_kin-like_C"/>
</dbReference>
<dbReference type="Pfam" id="PF00072">
    <property type="entry name" value="Response_reg"/>
    <property type="match status" value="1"/>
</dbReference>
<dbReference type="Pfam" id="PF13185">
    <property type="entry name" value="GAF_2"/>
    <property type="match status" value="1"/>
</dbReference>
<dbReference type="SMART" id="SM00086">
    <property type="entry name" value="PAC"/>
    <property type="match status" value="3"/>
</dbReference>
<organism evidence="14">
    <name type="scientific">Caldithrix abyssi</name>
    <dbReference type="NCBI Taxonomy" id="187145"/>
    <lineage>
        <taxon>Bacteria</taxon>
        <taxon>Pseudomonadati</taxon>
        <taxon>Calditrichota</taxon>
        <taxon>Calditrichia</taxon>
        <taxon>Calditrichales</taxon>
        <taxon>Calditrichaceae</taxon>
        <taxon>Caldithrix</taxon>
    </lineage>
</organism>
<dbReference type="SMART" id="SM00448">
    <property type="entry name" value="REC"/>
    <property type="match status" value="1"/>
</dbReference>
<dbReference type="InterPro" id="IPR035965">
    <property type="entry name" value="PAS-like_dom_sf"/>
</dbReference>
<dbReference type="Pfam" id="PF13426">
    <property type="entry name" value="PAS_9"/>
    <property type="match status" value="1"/>
</dbReference>
<evidence type="ECO:0000256" key="7">
    <source>
        <dbReference type="ARBA" id="ARBA00022840"/>
    </source>
</evidence>
<dbReference type="SUPFAM" id="SSF47384">
    <property type="entry name" value="Homodimeric domain of signal transducing histidine kinase"/>
    <property type="match status" value="1"/>
</dbReference>
<comment type="caution">
    <text evidence="14">The sequence shown here is derived from an EMBL/GenBank/DDBJ whole genome shotgun (WGS) entry which is preliminary data.</text>
</comment>
<feature type="domain" description="Histidine kinase" evidence="10">
    <location>
        <begin position="573"/>
        <end position="796"/>
    </location>
</feature>
<dbReference type="InterPro" id="IPR000700">
    <property type="entry name" value="PAS-assoc_C"/>
</dbReference>
<dbReference type="InterPro" id="IPR029016">
    <property type="entry name" value="GAF-like_dom_sf"/>
</dbReference>
<comment type="catalytic activity">
    <reaction evidence="1">
        <text>ATP + protein L-histidine = ADP + protein N-phospho-L-histidine.</text>
        <dbReference type="EC" id="2.7.13.3"/>
    </reaction>
</comment>
<gene>
    <name evidence="14" type="ORF">ENK44_14655</name>
</gene>
<dbReference type="SMART" id="SM00065">
    <property type="entry name" value="GAF"/>
    <property type="match status" value="1"/>
</dbReference>
<dbReference type="Pfam" id="PF02518">
    <property type="entry name" value="HATPase_c"/>
    <property type="match status" value="1"/>
</dbReference>
<name>A0A7V4U2R2_CALAY</name>
<feature type="domain" description="PAC" evidence="13">
    <location>
        <begin position="506"/>
        <end position="560"/>
    </location>
</feature>
<dbReference type="GO" id="GO:0006355">
    <property type="term" value="P:regulation of DNA-templated transcription"/>
    <property type="evidence" value="ECO:0007669"/>
    <property type="project" value="InterPro"/>
</dbReference>
<keyword evidence="7" id="KW-0067">ATP-binding</keyword>
<sequence length="935" mass="105488">MREKNGNKPRNSSDTIKPTSALFQAVIYCISDAVITTDSHGRIVIMNPVAVKLTGWEEHEARGKPLEEVFRIVNEDTRETATDSVKRILKEGLVLGLANNTLLISKNGREIPIADSGAPIRTPSGRIKGAVIVFRDQTKERAAQKAMEEAKLLAESIVATIHNPLLVLDADLCIISANRSFYQKFKIGRDETVGKFFYNLDGGQWDIPELKILLEDLLPQNTAVDACQVEKEFPRIGKRIMRLNARRIYSEDKKTKMILLAIEDISEQKRSERMQKAQYNIVQSILASSTLNEIIEKIRRELTDIIEPKNFVIVLYDEKKDLLYSYIEKDEKDEIPPYWPVKGSLTGYVVRQKKTLLLKKQEIKRWIRSKKIIKRGTIPETWLGIPLLSGEKTGGVLVLQNYEHPSVIDKNLVQLMEFIARQTGIFLSRMQARAERELLSTAIEQAAETIVITDNLGTIQYVNPAFERVSGYSREEALGQNPRILKSGKHDPLFYENLWGTITSGKTWRGRFINKHKDGTLYTEEAAISPVSDANGRISNFVAVKRDITREEKLELQFRQAQKMESIGRLAGGVAHDFNNMLSVILGYSELLLSKLNPEEKIYRDIQEIHAAGKRSASLTTQLLAFARKQTIAPECLNLNECVSNMLKMLRRLIGENIELIWIPDEHLDNVYADPSQIDQILANLCVNARDAIGNAGKITLETTNVTMDDVYCSDHAYFKPGPYVMLAVSDDGRGMNEETRLKIFDPFFTTKEPGKGTGLGMSTVYGIVKQNNGFINVYSEIGKGTTIKIYLPRYSKADVTGKQEEQEEIIHGQGERILLVEDETAILELIQTMLEDIGYQVIAAESPEEAVLLAGGQKESLHLLMTDVVMPEMSGKELAVQLQKIHPKIKILYMSGYTSNIIAHRGILEKGVYFINKPFSMRELSKKIRQVLTS</sequence>
<dbReference type="InterPro" id="IPR000014">
    <property type="entry name" value="PAS"/>
</dbReference>
<dbReference type="SMART" id="SM00091">
    <property type="entry name" value="PAS"/>
    <property type="match status" value="3"/>
</dbReference>
<evidence type="ECO:0000259" key="10">
    <source>
        <dbReference type="PROSITE" id="PS50109"/>
    </source>
</evidence>
<feature type="modified residue" description="4-aspartylphosphate" evidence="9">
    <location>
        <position position="868"/>
    </location>
</feature>